<protein>
    <submittedName>
        <fullName evidence="4">Outer membrane beta-barrel protein</fullName>
    </submittedName>
</protein>
<dbReference type="SUPFAM" id="SSF56925">
    <property type="entry name" value="OMPA-like"/>
    <property type="match status" value="1"/>
</dbReference>
<gene>
    <name evidence="4" type="ORF">HK107_13500</name>
</gene>
<dbReference type="InterPro" id="IPR027385">
    <property type="entry name" value="Beta-barrel_OMP"/>
</dbReference>
<proteinExistence type="predicted"/>
<feature type="domain" description="Outer membrane protein beta-barrel" evidence="3">
    <location>
        <begin position="8"/>
        <end position="181"/>
    </location>
</feature>
<dbReference type="EMBL" id="JABFCX010000003">
    <property type="protein sequence ID" value="NNU17341.1"/>
    <property type="molecule type" value="Genomic_DNA"/>
</dbReference>
<reference evidence="4 5" key="1">
    <citation type="submission" date="2020-05" db="EMBL/GenBank/DDBJ databases">
        <title>Parvularcula mediterraneae sp. nov., isolated from polypropylene straw from shallow seawater of the seashore of Laganas in Zakynthos island, Greece.</title>
        <authorList>
            <person name="Szabo I."/>
            <person name="Al-Omari J."/>
            <person name="Rado J."/>
            <person name="Szerdahelyi G.S."/>
        </authorList>
    </citation>
    <scope>NUCLEOTIDE SEQUENCE [LARGE SCALE GENOMIC DNA]</scope>
    <source>
        <strain evidence="4 5">ZS-1/3</strain>
    </source>
</reference>
<dbReference type="Pfam" id="PF13505">
    <property type="entry name" value="OMP_b-brl"/>
    <property type="match status" value="1"/>
</dbReference>
<dbReference type="RefSeq" id="WP_173200669.1">
    <property type="nucleotide sequence ID" value="NZ_JABFCX010000003.1"/>
</dbReference>
<feature type="chain" id="PRO_5031387083" evidence="2">
    <location>
        <begin position="21"/>
        <end position="208"/>
    </location>
</feature>
<evidence type="ECO:0000256" key="1">
    <source>
        <dbReference type="ARBA" id="ARBA00022729"/>
    </source>
</evidence>
<accession>A0A7Y3RNI1</accession>
<name>A0A7Y3RNI1_9PROT</name>
<keyword evidence="5" id="KW-1185">Reference proteome</keyword>
<evidence type="ECO:0000256" key="2">
    <source>
        <dbReference type="SAM" id="SignalP"/>
    </source>
</evidence>
<evidence type="ECO:0000313" key="5">
    <source>
        <dbReference type="Proteomes" id="UP000536835"/>
    </source>
</evidence>
<evidence type="ECO:0000313" key="4">
    <source>
        <dbReference type="EMBL" id="NNU17341.1"/>
    </source>
</evidence>
<comment type="caution">
    <text evidence="4">The sequence shown here is derived from an EMBL/GenBank/DDBJ whole genome shotgun (WGS) entry which is preliminary data.</text>
</comment>
<sequence length="208" mass="22265">MRHLLKAAIAVLATLSAAEAAEPKRYLALSAGGFTLSGESITYPTGFETAEAEIATSAGSAFFAAYGAPKRKNVWVEGEIGVFHARWNSNGGNQVFAFCDTTFDCENRRIGTTALMGNLIVSGNTRRVVRPYGGIGMGLMVSATDDVNSDIAFGFGWQAKGGIDWRVGDKMRLGAQYRYLGAPEAELYQGFTFEADGQALLLSLARDL</sequence>
<dbReference type="InterPro" id="IPR011250">
    <property type="entry name" value="OMP/PagP_B-barrel"/>
</dbReference>
<dbReference type="Gene3D" id="2.40.160.20">
    <property type="match status" value="1"/>
</dbReference>
<evidence type="ECO:0000259" key="3">
    <source>
        <dbReference type="Pfam" id="PF13505"/>
    </source>
</evidence>
<dbReference type="AlphaFoldDB" id="A0A7Y3RNI1"/>
<feature type="signal peptide" evidence="2">
    <location>
        <begin position="1"/>
        <end position="20"/>
    </location>
</feature>
<keyword evidence="1 2" id="KW-0732">Signal</keyword>
<dbReference type="Proteomes" id="UP000536835">
    <property type="component" value="Unassembled WGS sequence"/>
</dbReference>
<organism evidence="4 5">
    <name type="scientific">Parvularcula mediterranea</name>
    <dbReference type="NCBI Taxonomy" id="2732508"/>
    <lineage>
        <taxon>Bacteria</taxon>
        <taxon>Pseudomonadati</taxon>
        <taxon>Pseudomonadota</taxon>
        <taxon>Alphaproteobacteria</taxon>
        <taxon>Parvularculales</taxon>
        <taxon>Parvularculaceae</taxon>
        <taxon>Parvularcula</taxon>
    </lineage>
</organism>